<evidence type="ECO:0000313" key="5">
    <source>
        <dbReference type="EMBL" id="MFC5748106.1"/>
    </source>
</evidence>
<accession>A0ABW0ZYW1</accession>
<dbReference type="EMBL" id="JBHSON010000028">
    <property type="protein sequence ID" value="MFC5748106.1"/>
    <property type="molecule type" value="Genomic_DNA"/>
</dbReference>
<keyword evidence="6" id="KW-1185">Reference proteome</keyword>
<gene>
    <name evidence="5" type="ORF">ACFPZN_20965</name>
</gene>
<dbReference type="PROSITE" id="PS01117">
    <property type="entry name" value="HTH_MARR_1"/>
    <property type="match status" value="1"/>
</dbReference>
<keyword evidence="2" id="KW-0238">DNA-binding</keyword>
<dbReference type="Proteomes" id="UP001596074">
    <property type="component" value="Unassembled WGS sequence"/>
</dbReference>
<dbReference type="Gene3D" id="1.10.10.10">
    <property type="entry name" value="Winged helix-like DNA-binding domain superfamily/Winged helix DNA-binding domain"/>
    <property type="match status" value="1"/>
</dbReference>
<reference evidence="6" key="1">
    <citation type="journal article" date="2019" name="Int. J. Syst. Evol. Microbiol.">
        <title>The Global Catalogue of Microorganisms (GCM) 10K type strain sequencing project: providing services to taxonomists for standard genome sequencing and annotation.</title>
        <authorList>
            <consortium name="The Broad Institute Genomics Platform"/>
            <consortium name="The Broad Institute Genome Sequencing Center for Infectious Disease"/>
            <person name="Wu L."/>
            <person name="Ma J."/>
        </authorList>
    </citation>
    <scope>NUCLEOTIDE SEQUENCE [LARGE SCALE GENOMIC DNA]</scope>
    <source>
        <strain evidence="6">KCTC 42087</strain>
    </source>
</reference>
<feature type="domain" description="HTH marR-type" evidence="4">
    <location>
        <begin position="20"/>
        <end position="152"/>
    </location>
</feature>
<name>A0ABW0ZYW1_9ACTN</name>
<keyword evidence="1" id="KW-0805">Transcription regulation</keyword>
<dbReference type="PRINTS" id="PR00598">
    <property type="entry name" value="HTHMARR"/>
</dbReference>
<evidence type="ECO:0000256" key="2">
    <source>
        <dbReference type="ARBA" id="ARBA00023125"/>
    </source>
</evidence>
<dbReference type="InterPro" id="IPR036388">
    <property type="entry name" value="WH-like_DNA-bd_sf"/>
</dbReference>
<dbReference type="InterPro" id="IPR023187">
    <property type="entry name" value="Tscrpt_reg_MarR-type_CS"/>
</dbReference>
<dbReference type="SMART" id="SM00347">
    <property type="entry name" value="HTH_MARR"/>
    <property type="match status" value="1"/>
</dbReference>
<dbReference type="SUPFAM" id="SSF46785">
    <property type="entry name" value="Winged helix' DNA-binding domain"/>
    <property type="match status" value="1"/>
</dbReference>
<protein>
    <submittedName>
        <fullName evidence="5">MarR family winged helix-turn-helix transcriptional regulator</fullName>
    </submittedName>
</protein>
<dbReference type="Pfam" id="PF01047">
    <property type="entry name" value="MarR"/>
    <property type="match status" value="1"/>
</dbReference>
<comment type="caution">
    <text evidence="5">The sequence shown here is derived from an EMBL/GenBank/DDBJ whole genome shotgun (WGS) entry which is preliminary data.</text>
</comment>
<evidence type="ECO:0000256" key="1">
    <source>
        <dbReference type="ARBA" id="ARBA00023015"/>
    </source>
</evidence>
<organism evidence="5 6">
    <name type="scientific">Actinomadura rugatobispora</name>
    <dbReference type="NCBI Taxonomy" id="1994"/>
    <lineage>
        <taxon>Bacteria</taxon>
        <taxon>Bacillati</taxon>
        <taxon>Actinomycetota</taxon>
        <taxon>Actinomycetes</taxon>
        <taxon>Streptosporangiales</taxon>
        <taxon>Thermomonosporaceae</taxon>
        <taxon>Actinomadura</taxon>
    </lineage>
</organism>
<dbReference type="RefSeq" id="WP_378283743.1">
    <property type="nucleotide sequence ID" value="NZ_JBHSON010000028.1"/>
</dbReference>
<evidence type="ECO:0000256" key="3">
    <source>
        <dbReference type="ARBA" id="ARBA00023163"/>
    </source>
</evidence>
<keyword evidence="3" id="KW-0804">Transcription</keyword>
<evidence type="ECO:0000259" key="4">
    <source>
        <dbReference type="PROSITE" id="PS50995"/>
    </source>
</evidence>
<dbReference type="PANTHER" id="PTHR42756:SF1">
    <property type="entry name" value="TRANSCRIPTIONAL REPRESSOR OF EMRAB OPERON"/>
    <property type="match status" value="1"/>
</dbReference>
<sequence length="166" mass="18263">MLDDLLERLLSGEGGPAADHVGLGMLLAEAHNRSRERLNQALRPLGINVRGFAVLLALPMYGPVSQRDLIGHIGIDKSTMVRLIDELEDGGLVSRERVPQDRRAYSIVLTRRGEQTLAKARQTAEQVGGNIFGGLTEPDREHLVDLLRRLAEQAAPPRPDAPRPRT</sequence>
<dbReference type="PROSITE" id="PS50995">
    <property type="entry name" value="HTH_MARR_2"/>
    <property type="match status" value="1"/>
</dbReference>
<dbReference type="InterPro" id="IPR000835">
    <property type="entry name" value="HTH_MarR-typ"/>
</dbReference>
<proteinExistence type="predicted"/>
<dbReference type="InterPro" id="IPR036390">
    <property type="entry name" value="WH_DNA-bd_sf"/>
</dbReference>
<dbReference type="PANTHER" id="PTHR42756">
    <property type="entry name" value="TRANSCRIPTIONAL REGULATOR, MARR"/>
    <property type="match status" value="1"/>
</dbReference>
<evidence type="ECO:0000313" key="6">
    <source>
        <dbReference type="Proteomes" id="UP001596074"/>
    </source>
</evidence>